<dbReference type="GO" id="GO:0043023">
    <property type="term" value="F:ribosomal large subunit binding"/>
    <property type="evidence" value="ECO:0007669"/>
    <property type="project" value="TreeGrafter"/>
</dbReference>
<evidence type="ECO:0000256" key="3">
    <source>
        <dbReference type="ARBA" id="ARBA00022490"/>
    </source>
</evidence>
<dbReference type="Proteomes" id="UP000006804">
    <property type="component" value="Chromosome"/>
</dbReference>
<dbReference type="eggNOG" id="COG0233">
    <property type="taxonomic scope" value="Bacteria"/>
</dbReference>
<evidence type="ECO:0000256" key="1">
    <source>
        <dbReference type="ARBA" id="ARBA00004496"/>
    </source>
</evidence>
<dbReference type="EMBL" id="CP002351">
    <property type="protein sequence ID" value="AEH51825.1"/>
    <property type="molecule type" value="Genomic_DNA"/>
</dbReference>
<gene>
    <name evidence="5" type="primary">frr</name>
    <name evidence="8" type="ORF">Theth_1783</name>
</gene>
<feature type="domain" description="Ribosome recycling factor" evidence="7">
    <location>
        <begin position="21"/>
        <end position="183"/>
    </location>
</feature>
<dbReference type="OrthoDB" id="9804006at2"/>
<comment type="subcellular location">
    <subcellularLocation>
        <location evidence="1 5">Cytoplasm</location>
    </subcellularLocation>
</comment>
<dbReference type="InterPro" id="IPR023584">
    <property type="entry name" value="Ribosome_recyc_fac_dom"/>
</dbReference>
<dbReference type="Gene3D" id="1.10.132.20">
    <property type="entry name" value="Ribosome-recycling factor"/>
    <property type="match status" value="1"/>
</dbReference>
<dbReference type="PANTHER" id="PTHR20982">
    <property type="entry name" value="RIBOSOME RECYCLING FACTOR"/>
    <property type="match status" value="1"/>
</dbReference>
<dbReference type="InterPro" id="IPR036191">
    <property type="entry name" value="RRF_sf"/>
</dbReference>
<dbReference type="AlphaFoldDB" id="F7YXF6"/>
<evidence type="ECO:0000256" key="4">
    <source>
        <dbReference type="ARBA" id="ARBA00022917"/>
    </source>
</evidence>
<dbReference type="KEGG" id="tta:Theth_1783"/>
<evidence type="ECO:0000313" key="8">
    <source>
        <dbReference type="EMBL" id="AEH51825.1"/>
    </source>
</evidence>
<evidence type="ECO:0000256" key="2">
    <source>
        <dbReference type="ARBA" id="ARBA00005912"/>
    </source>
</evidence>
<keyword evidence="6" id="KW-0175">Coiled coil</keyword>
<dbReference type="SUPFAM" id="SSF55194">
    <property type="entry name" value="Ribosome recycling factor, RRF"/>
    <property type="match status" value="1"/>
</dbReference>
<evidence type="ECO:0000256" key="6">
    <source>
        <dbReference type="SAM" id="Coils"/>
    </source>
</evidence>
<sequence length="185" mass="21263">MKHPLVKSAEDKMNKTVEKISEELRKMRTGRPSPAILEEIKVDYYGAPTPINQLATVSISEDRALVIKPWDKSVLSAIEKAIFASDLGLTPQNDGNVIRIIFPTPTTEQRQKWVKKAKEIAEQGKIAIRNIRRDVLKELKDLVKNGKISEDDEKRLEKEIQDLTDKKIEEIDKLFEKKEKEIMEV</sequence>
<comment type="function">
    <text evidence="5">Responsible for the release of ribosomes from messenger RNA at the termination of protein biosynthesis. May increase the efficiency of translation by recycling ribosomes from one round of translation to another.</text>
</comment>
<evidence type="ECO:0000259" key="7">
    <source>
        <dbReference type="Pfam" id="PF01765"/>
    </source>
</evidence>
<evidence type="ECO:0000313" key="9">
    <source>
        <dbReference type="Proteomes" id="UP000006804"/>
    </source>
</evidence>
<keyword evidence="3 5" id="KW-0963">Cytoplasm</keyword>
<dbReference type="HAMAP" id="MF_00040">
    <property type="entry name" value="RRF"/>
    <property type="match status" value="1"/>
</dbReference>
<keyword evidence="9" id="KW-1185">Reference proteome</keyword>
<dbReference type="Gene3D" id="3.30.1360.40">
    <property type="match status" value="1"/>
</dbReference>
<protein>
    <recommendedName>
        <fullName evidence="5">Ribosome-recycling factor</fullName>
        <shortName evidence="5">RRF</shortName>
    </recommendedName>
    <alternativeName>
        <fullName evidence="5">Ribosome-releasing factor</fullName>
    </alternativeName>
</protein>
<dbReference type="GO" id="GO:0006415">
    <property type="term" value="P:translational termination"/>
    <property type="evidence" value="ECO:0007669"/>
    <property type="project" value="UniProtKB-UniRule"/>
</dbReference>
<dbReference type="InterPro" id="IPR002661">
    <property type="entry name" value="Ribosome_recyc_fac"/>
</dbReference>
<reference evidence="8 9" key="1">
    <citation type="submission" date="2010-11" db="EMBL/GenBank/DDBJ databases">
        <title>The complete genome of Thermotoga thermarum DSM 5069.</title>
        <authorList>
            <consortium name="US DOE Joint Genome Institute (JGI-PGF)"/>
            <person name="Lucas S."/>
            <person name="Copeland A."/>
            <person name="Lapidus A."/>
            <person name="Bruce D."/>
            <person name="Goodwin L."/>
            <person name="Pitluck S."/>
            <person name="Kyrpides N."/>
            <person name="Mavromatis K."/>
            <person name="Ivanova N."/>
            <person name="Zeytun A."/>
            <person name="Brettin T."/>
            <person name="Detter J.C."/>
            <person name="Tapia R."/>
            <person name="Han C."/>
            <person name="Land M."/>
            <person name="Hauser L."/>
            <person name="Markowitz V."/>
            <person name="Cheng J.-F."/>
            <person name="Hugenholtz P."/>
            <person name="Woyke T."/>
            <person name="Wu D."/>
            <person name="Spring S."/>
            <person name="Schroeder M."/>
            <person name="Brambilla E."/>
            <person name="Klenk H.-P."/>
            <person name="Eisen J.A."/>
        </authorList>
    </citation>
    <scope>NUCLEOTIDE SEQUENCE [LARGE SCALE GENOMIC DNA]</scope>
    <source>
        <strain evidence="8 9">DSM 5069</strain>
    </source>
</reference>
<dbReference type="FunFam" id="3.30.1360.40:FF:000001">
    <property type="entry name" value="Ribosome-recycling factor"/>
    <property type="match status" value="1"/>
</dbReference>
<keyword evidence="4 5" id="KW-0648">Protein biosynthesis</keyword>
<dbReference type="NCBIfam" id="TIGR00496">
    <property type="entry name" value="frr"/>
    <property type="match status" value="1"/>
</dbReference>
<dbReference type="Pfam" id="PF01765">
    <property type="entry name" value="RRF"/>
    <property type="match status" value="1"/>
</dbReference>
<dbReference type="HOGENOM" id="CLU_073981_2_0_0"/>
<feature type="coiled-coil region" evidence="6">
    <location>
        <begin position="146"/>
        <end position="173"/>
    </location>
</feature>
<dbReference type="GO" id="GO:0005737">
    <property type="term" value="C:cytoplasm"/>
    <property type="evidence" value="ECO:0007669"/>
    <property type="project" value="UniProtKB-SubCell"/>
</dbReference>
<name>F7YXF6_9THEM</name>
<comment type="similarity">
    <text evidence="2 5">Belongs to the RRF family.</text>
</comment>
<proteinExistence type="inferred from homology"/>
<dbReference type="PANTHER" id="PTHR20982:SF3">
    <property type="entry name" value="MITOCHONDRIAL RIBOSOME RECYCLING FACTOR PSEUDO 1"/>
    <property type="match status" value="1"/>
</dbReference>
<organism evidence="8 9">
    <name type="scientific">Pseudothermotoga thermarum DSM 5069</name>
    <dbReference type="NCBI Taxonomy" id="688269"/>
    <lineage>
        <taxon>Bacteria</taxon>
        <taxon>Thermotogati</taxon>
        <taxon>Thermotogota</taxon>
        <taxon>Thermotogae</taxon>
        <taxon>Thermotogales</taxon>
        <taxon>Thermotogaceae</taxon>
        <taxon>Pseudothermotoga</taxon>
    </lineage>
</organism>
<dbReference type="FunFam" id="1.10.132.20:FF:000001">
    <property type="entry name" value="Ribosome-recycling factor"/>
    <property type="match status" value="1"/>
</dbReference>
<evidence type="ECO:0000256" key="5">
    <source>
        <dbReference type="HAMAP-Rule" id="MF_00040"/>
    </source>
</evidence>
<dbReference type="PATRIC" id="fig|688269.3.peg.1838"/>
<accession>F7YXF6</accession>
<dbReference type="STRING" id="688269.Theth_1783"/>
<dbReference type="CDD" id="cd00520">
    <property type="entry name" value="RRF"/>
    <property type="match status" value="1"/>
</dbReference>